<feature type="coiled-coil region" evidence="5">
    <location>
        <begin position="63"/>
        <end position="90"/>
    </location>
</feature>
<dbReference type="PANTHER" id="PTHR13935">
    <property type="entry name" value="ACHAETE-SCUTE TRANSCRIPTION FACTOR-RELATED"/>
    <property type="match status" value="1"/>
</dbReference>
<accession>A0A5N6MNT0</accession>
<evidence type="ECO:0000259" key="6">
    <source>
        <dbReference type="PROSITE" id="PS50888"/>
    </source>
</evidence>
<dbReference type="SUPFAM" id="SSF47459">
    <property type="entry name" value="HLH, helix-loop-helix DNA-binding domain"/>
    <property type="match status" value="1"/>
</dbReference>
<dbReference type="InterPro" id="IPR015660">
    <property type="entry name" value="MASH1/Ascl1a-like"/>
</dbReference>
<evidence type="ECO:0000313" key="8">
    <source>
        <dbReference type="Proteomes" id="UP000326396"/>
    </source>
</evidence>
<gene>
    <name evidence="7" type="ORF">E3N88_31219</name>
</gene>
<evidence type="ECO:0000256" key="3">
    <source>
        <dbReference type="ARBA" id="ARBA00023163"/>
    </source>
</evidence>
<dbReference type="AlphaFoldDB" id="A0A5N6MNT0"/>
<proteinExistence type="predicted"/>
<evidence type="ECO:0000256" key="5">
    <source>
        <dbReference type="SAM" id="Coils"/>
    </source>
</evidence>
<name>A0A5N6MNT0_9ASTR</name>
<sequence length="216" mass="25096">MEDCINFSASRLQIKPERKVIEKNRRNQMKFLYNRLYSLVPPNFISKKGCQVSDRVDRTIDYIQTLKNNLEICRNKKEKLLSEKRSHEQTRINNVCCESLDIQIHQISHDLDAVMVTGLNNYSSFCDVIRLLNRYCVEVTLTNFSSNGHSTFHIRQKQIEAEDVCKRVKNLAAGNSNMKELCDDAPFCNEVDSDISVWDFDIQSSVWGCELAMIFK</sequence>
<dbReference type="GO" id="GO:0046983">
    <property type="term" value="F:protein dimerization activity"/>
    <property type="evidence" value="ECO:0007669"/>
    <property type="project" value="InterPro"/>
</dbReference>
<keyword evidence="2" id="KW-0805">Transcription regulation</keyword>
<dbReference type="GO" id="GO:0090575">
    <property type="term" value="C:RNA polymerase II transcription regulator complex"/>
    <property type="evidence" value="ECO:0007669"/>
    <property type="project" value="TreeGrafter"/>
</dbReference>
<dbReference type="Pfam" id="PF00010">
    <property type="entry name" value="HLH"/>
    <property type="match status" value="1"/>
</dbReference>
<keyword evidence="8" id="KW-1185">Reference proteome</keyword>
<dbReference type="Gene3D" id="4.10.280.10">
    <property type="entry name" value="Helix-loop-helix DNA-binding domain"/>
    <property type="match status" value="1"/>
</dbReference>
<evidence type="ECO:0000256" key="4">
    <source>
        <dbReference type="ARBA" id="ARBA00023242"/>
    </source>
</evidence>
<dbReference type="InterPro" id="IPR011598">
    <property type="entry name" value="bHLH_dom"/>
</dbReference>
<evidence type="ECO:0000313" key="7">
    <source>
        <dbReference type="EMBL" id="KAD3641995.1"/>
    </source>
</evidence>
<dbReference type="GO" id="GO:0000977">
    <property type="term" value="F:RNA polymerase II transcription regulatory region sequence-specific DNA binding"/>
    <property type="evidence" value="ECO:0007669"/>
    <property type="project" value="TreeGrafter"/>
</dbReference>
<dbReference type="EMBL" id="SZYD01000015">
    <property type="protein sequence ID" value="KAD3641995.1"/>
    <property type="molecule type" value="Genomic_DNA"/>
</dbReference>
<protein>
    <recommendedName>
        <fullName evidence="6">BHLH domain-containing protein</fullName>
    </recommendedName>
</protein>
<dbReference type="GO" id="GO:0000981">
    <property type="term" value="F:DNA-binding transcription factor activity, RNA polymerase II-specific"/>
    <property type="evidence" value="ECO:0007669"/>
    <property type="project" value="TreeGrafter"/>
</dbReference>
<keyword evidence="5" id="KW-0175">Coiled coil</keyword>
<dbReference type="PANTHER" id="PTHR13935:SF63">
    <property type="entry name" value="BHLH DOMAIN-CONTAINING PROTEIN"/>
    <property type="match status" value="1"/>
</dbReference>
<comment type="subcellular location">
    <subcellularLocation>
        <location evidence="1">Nucleus</location>
    </subcellularLocation>
</comment>
<dbReference type="PROSITE" id="PS50888">
    <property type="entry name" value="BHLH"/>
    <property type="match status" value="1"/>
</dbReference>
<evidence type="ECO:0000256" key="2">
    <source>
        <dbReference type="ARBA" id="ARBA00023015"/>
    </source>
</evidence>
<evidence type="ECO:0000256" key="1">
    <source>
        <dbReference type="ARBA" id="ARBA00004123"/>
    </source>
</evidence>
<dbReference type="InterPro" id="IPR036638">
    <property type="entry name" value="HLH_DNA-bd_sf"/>
</dbReference>
<dbReference type="OrthoDB" id="752507at2759"/>
<dbReference type="Proteomes" id="UP000326396">
    <property type="component" value="Linkage Group LG5"/>
</dbReference>
<keyword evidence="4" id="KW-0539">Nucleus</keyword>
<reference evidence="7 8" key="1">
    <citation type="submission" date="2019-05" db="EMBL/GenBank/DDBJ databases">
        <title>Mikania micrantha, genome provides insights into the molecular mechanism of rapid growth.</title>
        <authorList>
            <person name="Liu B."/>
        </authorList>
    </citation>
    <scope>NUCLEOTIDE SEQUENCE [LARGE SCALE GENOMIC DNA]</scope>
    <source>
        <strain evidence="7">NLD-2019</strain>
        <tissue evidence="7">Leaf</tissue>
    </source>
</reference>
<keyword evidence="3" id="KW-0804">Transcription</keyword>
<comment type="caution">
    <text evidence="7">The sequence shown here is derived from an EMBL/GenBank/DDBJ whole genome shotgun (WGS) entry which is preliminary data.</text>
</comment>
<organism evidence="7 8">
    <name type="scientific">Mikania micrantha</name>
    <name type="common">bitter vine</name>
    <dbReference type="NCBI Taxonomy" id="192012"/>
    <lineage>
        <taxon>Eukaryota</taxon>
        <taxon>Viridiplantae</taxon>
        <taxon>Streptophyta</taxon>
        <taxon>Embryophyta</taxon>
        <taxon>Tracheophyta</taxon>
        <taxon>Spermatophyta</taxon>
        <taxon>Magnoliopsida</taxon>
        <taxon>eudicotyledons</taxon>
        <taxon>Gunneridae</taxon>
        <taxon>Pentapetalae</taxon>
        <taxon>asterids</taxon>
        <taxon>campanulids</taxon>
        <taxon>Asterales</taxon>
        <taxon>Asteraceae</taxon>
        <taxon>Asteroideae</taxon>
        <taxon>Heliantheae alliance</taxon>
        <taxon>Eupatorieae</taxon>
        <taxon>Mikania</taxon>
    </lineage>
</organism>
<feature type="domain" description="BHLH" evidence="6">
    <location>
        <begin position="13"/>
        <end position="66"/>
    </location>
</feature>